<keyword evidence="2" id="KW-1185">Reference proteome</keyword>
<proteinExistence type="predicted"/>
<dbReference type="InterPro" id="IPR036866">
    <property type="entry name" value="RibonucZ/Hydroxyglut_hydro"/>
</dbReference>
<gene>
    <name evidence="1" type="ORF">tinsulaeT_06790</name>
</gene>
<dbReference type="EMBL" id="BSST01000001">
    <property type="protein sequence ID" value="GLX77339.1"/>
    <property type="molecule type" value="Genomic_DNA"/>
</dbReference>
<evidence type="ECO:0000313" key="2">
    <source>
        <dbReference type="Proteomes" id="UP001157186"/>
    </source>
</evidence>
<dbReference type="Gene3D" id="3.60.15.10">
    <property type="entry name" value="Ribonuclease Z/Hydroxyacylglutathione hydrolase-like"/>
    <property type="match status" value="1"/>
</dbReference>
<name>A0ABQ6GP41_9GAMM</name>
<comment type="caution">
    <text evidence="1">The sequence shown here is derived from an EMBL/GenBank/DDBJ whole genome shotgun (WGS) entry which is preliminary data.</text>
</comment>
<protein>
    <recommendedName>
        <fullName evidence="3">MBL fold metallo-hydrolase</fullName>
    </recommendedName>
</protein>
<sequence>MVLVKIIRVAFLVVISLNLAIADEIDLNLFDLKRLNDNVYVVSQDYGHSNINFAFVIGEHDVALITSMMKDYSRHVQSLVQGITEKKIEYVFALDGDYYQYNGSRLFVENGATFVARENLIPDAFANRILVASKRIFDLKYEVIEATPTKAHTDDHMMLKLKKSNIIFAGDAVGFDWIVYSGKNGPLAHLDALKSILRDVDDETKIFPGNWSAKQYGNKVDLENLIGVYEEFVNQVFLLSKRNMKPEDIAADESIHSLLRHLNSYDFQKDYLVHYVKDVLSEK</sequence>
<dbReference type="RefSeq" id="WP_284243191.1">
    <property type="nucleotide sequence ID" value="NZ_BSST01000001.1"/>
</dbReference>
<evidence type="ECO:0008006" key="3">
    <source>
        <dbReference type="Google" id="ProtNLM"/>
    </source>
</evidence>
<reference evidence="1 2" key="1">
    <citation type="submission" date="2023-03" db="EMBL/GenBank/DDBJ databases">
        <title>Draft genome sequence of Thalassotalea insulae KCTC 62186T.</title>
        <authorList>
            <person name="Sawabe T."/>
        </authorList>
    </citation>
    <scope>NUCLEOTIDE SEQUENCE [LARGE SCALE GENOMIC DNA]</scope>
    <source>
        <strain evidence="1 2">KCTC 62186</strain>
    </source>
</reference>
<organism evidence="1 2">
    <name type="scientific">Thalassotalea insulae</name>
    <dbReference type="NCBI Taxonomy" id="2056778"/>
    <lineage>
        <taxon>Bacteria</taxon>
        <taxon>Pseudomonadati</taxon>
        <taxon>Pseudomonadota</taxon>
        <taxon>Gammaproteobacteria</taxon>
        <taxon>Alteromonadales</taxon>
        <taxon>Colwelliaceae</taxon>
        <taxon>Thalassotalea</taxon>
    </lineage>
</organism>
<dbReference type="Proteomes" id="UP001157186">
    <property type="component" value="Unassembled WGS sequence"/>
</dbReference>
<evidence type="ECO:0000313" key="1">
    <source>
        <dbReference type="EMBL" id="GLX77339.1"/>
    </source>
</evidence>
<accession>A0ABQ6GP41</accession>
<dbReference type="SUPFAM" id="SSF56281">
    <property type="entry name" value="Metallo-hydrolase/oxidoreductase"/>
    <property type="match status" value="1"/>
</dbReference>